<evidence type="ECO:0000256" key="1">
    <source>
        <dbReference type="ARBA" id="ARBA00023125"/>
    </source>
</evidence>
<dbReference type="RefSeq" id="WP_057770002.1">
    <property type="nucleotide sequence ID" value="NZ_JQAT01000004.1"/>
</dbReference>
<dbReference type="Proteomes" id="UP000051751">
    <property type="component" value="Unassembled WGS sequence"/>
</dbReference>
<evidence type="ECO:0000313" key="4">
    <source>
        <dbReference type="EMBL" id="KRN28232.1"/>
    </source>
</evidence>
<organism evidence="5 6">
    <name type="scientific">Lactobacillus selangorensis</name>
    <dbReference type="NCBI Taxonomy" id="81857"/>
    <lineage>
        <taxon>Bacteria</taxon>
        <taxon>Bacillati</taxon>
        <taxon>Bacillota</taxon>
        <taxon>Bacilli</taxon>
        <taxon>Lactobacillales</taxon>
        <taxon>Lactobacillaceae</taxon>
        <taxon>Lactobacillus</taxon>
    </lineage>
</organism>
<reference evidence="6 7" key="1">
    <citation type="journal article" date="2015" name="Genome Announc.">
        <title>Expanding the biotechnology potential of lactobacilli through comparative genomics of 213 strains and associated genera.</title>
        <authorList>
            <person name="Sun Z."/>
            <person name="Harris H.M."/>
            <person name="McCann A."/>
            <person name="Guo C."/>
            <person name="Argimon S."/>
            <person name="Zhang W."/>
            <person name="Yang X."/>
            <person name="Jeffery I.B."/>
            <person name="Cooney J.C."/>
            <person name="Kagawa T.F."/>
            <person name="Liu W."/>
            <person name="Song Y."/>
            <person name="Salvetti E."/>
            <person name="Wrobel A."/>
            <person name="Rasinkangas P."/>
            <person name="Parkhill J."/>
            <person name="Rea M.C."/>
            <person name="O'Sullivan O."/>
            <person name="Ritari J."/>
            <person name="Douillard F.P."/>
            <person name="Paul Ross R."/>
            <person name="Yang R."/>
            <person name="Briner A.E."/>
            <person name="Felis G.E."/>
            <person name="de Vos W.M."/>
            <person name="Barrangou R."/>
            <person name="Klaenhammer T.R."/>
            <person name="Caufield P.W."/>
            <person name="Cui Y."/>
            <person name="Zhang H."/>
            <person name="O'Toole P.W."/>
        </authorList>
    </citation>
    <scope>NUCLEOTIDE SEQUENCE [LARGE SCALE GENOMIC DNA]</scope>
    <source>
        <strain evidence="4 7">ATCC BAA-66</strain>
        <strain evidence="5 6">DSM 13344</strain>
    </source>
</reference>
<sequence>MTAAEKLTIKLNHIVLVKGFEQLSMTQLAKLAGVSRATLYAYFKNKDEIVRSVVDRHDQFIQQHAIPTEIKAEDVPTVLLNALLVIGSTTDQFEQELQHSMPQLYRTFYQTYRHYLADLEAYYAQAEQQGIMRTDAHPHYLVFQNILNVRGTLKQVEQHHLTLEKGAHFLRDYFQVQLTVLFKLDQPLLPAALVQRILAEYEATYSLF</sequence>
<dbReference type="PATRIC" id="fig|81857.3.peg.1696"/>
<protein>
    <recommendedName>
        <fullName evidence="3">HTH tetR-type domain-containing protein</fullName>
    </recommendedName>
</protein>
<accession>A0A0R2G088</accession>
<dbReference type="InterPro" id="IPR001387">
    <property type="entry name" value="Cro/C1-type_HTH"/>
</dbReference>
<dbReference type="InterPro" id="IPR023772">
    <property type="entry name" value="DNA-bd_HTH_TetR-type_CS"/>
</dbReference>
<dbReference type="EMBL" id="JQAT01000004">
    <property type="protein sequence ID" value="KRN28232.1"/>
    <property type="molecule type" value="Genomic_DNA"/>
</dbReference>
<feature type="domain" description="HTH tetR-type" evidence="3">
    <location>
        <begin position="1"/>
        <end position="61"/>
    </location>
</feature>
<dbReference type="Proteomes" id="UP000051645">
    <property type="component" value="Unassembled WGS sequence"/>
</dbReference>
<dbReference type="AlphaFoldDB" id="A0A0R2G088"/>
<dbReference type="InterPro" id="IPR009057">
    <property type="entry name" value="Homeodomain-like_sf"/>
</dbReference>
<dbReference type="EMBL" id="JQAZ01000005">
    <property type="protein sequence ID" value="KRN30892.1"/>
    <property type="molecule type" value="Genomic_DNA"/>
</dbReference>
<dbReference type="CDD" id="cd00093">
    <property type="entry name" value="HTH_XRE"/>
    <property type="match status" value="1"/>
</dbReference>
<keyword evidence="6" id="KW-1185">Reference proteome</keyword>
<dbReference type="OrthoDB" id="881297at2"/>
<dbReference type="InterPro" id="IPR001647">
    <property type="entry name" value="HTH_TetR"/>
</dbReference>
<dbReference type="STRING" id="81857.IV38_GL001686"/>
<gene>
    <name evidence="4" type="ORF">IV38_GL001686</name>
    <name evidence="5" type="ORF">IV40_GL001529</name>
</gene>
<dbReference type="Gene3D" id="1.10.357.10">
    <property type="entry name" value="Tetracycline Repressor, domain 2"/>
    <property type="match status" value="1"/>
</dbReference>
<evidence type="ECO:0000256" key="2">
    <source>
        <dbReference type="PROSITE-ProRule" id="PRU00335"/>
    </source>
</evidence>
<dbReference type="InterPro" id="IPR050624">
    <property type="entry name" value="HTH-type_Tx_Regulator"/>
</dbReference>
<dbReference type="SUPFAM" id="SSF46689">
    <property type="entry name" value="Homeodomain-like"/>
    <property type="match status" value="1"/>
</dbReference>
<feature type="DNA-binding region" description="H-T-H motif" evidence="2">
    <location>
        <begin position="24"/>
        <end position="43"/>
    </location>
</feature>
<keyword evidence="1 2" id="KW-0238">DNA-binding</keyword>
<dbReference type="GO" id="GO:0003677">
    <property type="term" value="F:DNA binding"/>
    <property type="evidence" value="ECO:0007669"/>
    <property type="project" value="UniProtKB-UniRule"/>
</dbReference>
<dbReference type="PROSITE" id="PS01081">
    <property type="entry name" value="HTH_TETR_1"/>
    <property type="match status" value="1"/>
</dbReference>
<proteinExistence type="predicted"/>
<evidence type="ECO:0000313" key="7">
    <source>
        <dbReference type="Proteomes" id="UP000051751"/>
    </source>
</evidence>
<name>A0A0R2G088_9LACO</name>
<evidence type="ECO:0000313" key="6">
    <source>
        <dbReference type="Proteomes" id="UP000051645"/>
    </source>
</evidence>
<dbReference type="PANTHER" id="PTHR43479">
    <property type="entry name" value="ACREF/ENVCD OPERON REPRESSOR-RELATED"/>
    <property type="match status" value="1"/>
</dbReference>
<comment type="caution">
    <text evidence="5">The sequence shown here is derived from an EMBL/GenBank/DDBJ whole genome shotgun (WGS) entry which is preliminary data.</text>
</comment>
<dbReference type="PANTHER" id="PTHR43479:SF11">
    <property type="entry name" value="ACREF_ENVCD OPERON REPRESSOR-RELATED"/>
    <property type="match status" value="1"/>
</dbReference>
<evidence type="ECO:0000259" key="3">
    <source>
        <dbReference type="PROSITE" id="PS50977"/>
    </source>
</evidence>
<evidence type="ECO:0000313" key="5">
    <source>
        <dbReference type="EMBL" id="KRN30892.1"/>
    </source>
</evidence>
<dbReference type="Pfam" id="PF00440">
    <property type="entry name" value="TetR_N"/>
    <property type="match status" value="1"/>
</dbReference>
<dbReference type="PROSITE" id="PS50977">
    <property type="entry name" value="HTH_TETR_2"/>
    <property type="match status" value="1"/>
</dbReference>